<protein>
    <recommendedName>
        <fullName evidence="4">General stress protein</fullName>
    </recommendedName>
</protein>
<reference evidence="2 3" key="1">
    <citation type="journal article" date="2015" name="Nature">
        <title>rRNA introns, odd ribosomes, and small enigmatic genomes across a large radiation of phyla.</title>
        <authorList>
            <person name="Brown C.T."/>
            <person name="Hug L.A."/>
            <person name="Thomas B.C."/>
            <person name="Sharon I."/>
            <person name="Castelle C.J."/>
            <person name="Singh A."/>
            <person name="Wilkins M.J."/>
            <person name="Williams K.H."/>
            <person name="Banfield J.F."/>
        </authorList>
    </citation>
    <scope>NUCLEOTIDE SEQUENCE [LARGE SCALE GENOMIC DNA]</scope>
</reference>
<dbReference type="InterPro" id="IPR019626">
    <property type="entry name" value="Stress-induced_KGG_rpt"/>
</dbReference>
<dbReference type="Proteomes" id="UP000033869">
    <property type="component" value="Unassembled WGS sequence"/>
</dbReference>
<feature type="region of interest" description="Disordered" evidence="1">
    <location>
        <begin position="1"/>
        <end position="44"/>
    </location>
</feature>
<evidence type="ECO:0008006" key="4">
    <source>
        <dbReference type="Google" id="ProtNLM"/>
    </source>
</evidence>
<organism evidence="2 3">
    <name type="scientific">candidate division CPR2 bacterium GW2011_GWC1_41_48</name>
    <dbReference type="NCBI Taxonomy" id="1618344"/>
    <lineage>
        <taxon>Bacteria</taxon>
        <taxon>Bacteria division CPR2</taxon>
    </lineage>
</organism>
<evidence type="ECO:0000313" key="2">
    <source>
        <dbReference type="EMBL" id="KKS09622.1"/>
    </source>
</evidence>
<gene>
    <name evidence="2" type="ORF">UU65_C0001G0027</name>
</gene>
<evidence type="ECO:0000313" key="3">
    <source>
        <dbReference type="Proteomes" id="UP000033869"/>
    </source>
</evidence>
<evidence type="ECO:0000256" key="1">
    <source>
        <dbReference type="SAM" id="MobiDB-lite"/>
    </source>
</evidence>
<sequence>MAGTTMGGKKAAQTNKERHGSNFYEKIGRVGGQKSTTGGFAKDPELAKIAGRKGGKASHRKISI</sequence>
<name>A0A0G0WC53_UNCC2</name>
<dbReference type="AlphaFoldDB" id="A0A0G0WC53"/>
<proteinExistence type="predicted"/>
<comment type="caution">
    <text evidence="2">The sequence shown here is derived from an EMBL/GenBank/DDBJ whole genome shotgun (WGS) entry which is preliminary data.</text>
</comment>
<dbReference type="EMBL" id="LCBL01000001">
    <property type="protein sequence ID" value="KKS09622.1"/>
    <property type="molecule type" value="Genomic_DNA"/>
</dbReference>
<dbReference type="Pfam" id="PF10685">
    <property type="entry name" value="KGG"/>
    <property type="match status" value="1"/>
</dbReference>
<accession>A0A0G0WC53</accession>